<reference evidence="2" key="2">
    <citation type="submission" date="2023-06" db="EMBL/GenBank/DDBJ databases">
        <authorList>
            <consortium name="Lawrence Berkeley National Laboratory"/>
            <person name="Haridas S."/>
            <person name="Hensen N."/>
            <person name="Bonometti L."/>
            <person name="Westerberg I."/>
            <person name="Brannstrom I.O."/>
            <person name="Guillou S."/>
            <person name="Cros-Aarteil S."/>
            <person name="Calhoun S."/>
            <person name="Kuo A."/>
            <person name="Mondo S."/>
            <person name="Pangilinan J."/>
            <person name="Riley R."/>
            <person name="Labutti K."/>
            <person name="Andreopoulos B."/>
            <person name="Lipzen A."/>
            <person name="Chen C."/>
            <person name="Yanf M."/>
            <person name="Daum C."/>
            <person name="Ng V."/>
            <person name="Clum A."/>
            <person name="Steindorff A."/>
            <person name="Ohm R."/>
            <person name="Martin F."/>
            <person name="Silar P."/>
            <person name="Natvig D."/>
            <person name="Lalanne C."/>
            <person name="Gautier V."/>
            <person name="Ament-Velasquez S.L."/>
            <person name="Kruys A."/>
            <person name="Hutchinson M.I."/>
            <person name="Powell A.J."/>
            <person name="Barry K."/>
            <person name="Miller A.N."/>
            <person name="Grigoriev I.V."/>
            <person name="Debuchy R."/>
            <person name="Gladieux P."/>
            <person name="Thoren M.H."/>
            <person name="Johannesson H."/>
        </authorList>
    </citation>
    <scope>NUCLEOTIDE SEQUENCE</scope>
    <source>
        <strain evidence="2">CBS 955.72</strain>
    </source>
</reference>
<proteinExistence type="predicted"/>
<keyword evidence="1" id="KW-1133">Transmembrane helix</keyword>
<dbReference type="PANTHER" id="PTHR34414:SF1">
    <property type="entry name" value="SUBTILISIN-LIKE SERINE PROTEASE"/>
    <property type="match status" value="1"/>
</dbReference>
<reference evidence="2" key="1">
    <citation type="journal article" date="2023" name="Mol. Phylogenet. Evol.">
        <title>Genome-scale phylogeny and comparative genomics of the fungal order Sordariales.</title>
        <authorList>
            <person name="Hensen N."/>
            <person name="Bonometti L."/>
            <person name="Westerberg I."/>
            <person name="Brannstrom I.O."/>
            <person name="Guillou S."/>
            <person name="Cros-Aarteil S."/>
            <person name="Calhoun S."/>
            <person name="Haridas S."/>
            <person name="Kuo A."/>
            <person name="Mondo S."/>
            <person name="Pangilinan J."/>
            <person name="Riley R."/>
            <person name="LaButti K."/>
            <person name="Andreopoulos B."/>
            <person name="Lipzen A."/>
            <person name="Chen C."/>
            <person name="Yan M."/>
            <person name="Daum C."/>
            <person name="Ng V."/>
            <person name="Clum A."/>
            <person name="Steindorff A."/>
            <person name="Ohm R.A."/>
            <person name="Martin F."/>
            <person name="Silar P."/>
            <person name="Natvig D.O."/>
            <person name="Lalanne C."/>
            <person name="Gautier V."/>
            <person name="Ament-Velasquez S.L."/>
            <person name="Kruys A."/>
            <person name="Hutchinson M.I."/>
            <person name="Powell A.J."/>
            <person name="Barry K."/>
            <person name="Miller A.N."/>
            <person name="Grigoriev I.V."/>
            <person name="Debuchy R."/>
            <person name="Gladieux P."/>
            <person name="Hiltunen Thoren M."/>
            <person name="Johannesson H."/>
        </authorList>
    </citation>
    <scope>NUCLEOTIDE SEQUENCE</scope>
    <source>
        <strain evidence="2">CBS 955.72</strain>
    </source>
</reference>
<protein>
    <submittedName>
        <fullName evidence="2">Uncharacterized protein</fullName>
    </submittedName>
</protein>
<feature type="transmembrane region" description="Helical" evidence="1">
    <location>
        <begin position="236"/>
        <end position="258"/>
    </location>
</feature>
<evidence type="ECO:0000313" key="3">
    <source>
        <dbReference type="Proteomes" id="UP001275084"/>
    </source>
</evidence>
<feature type="transmembrane region" description="Helical" evidence="1">
    <location>
        <begin position="270"/>
        <end position="296"/>
    </location>
</feature>
<dbReference type="AlphaFoldDB" id="A0AAJ0M843"/>
<gene>
    <name evidence="2" type="ORF">B0T25DRAFT_342190</name>
</gene>
<name>A0AAJ0M843_9PEZI</name>
<comment type="caution">
    <text evidence="2">The sequence shown here is derived from an EMBL/GenBank/DDBJ whole genome shotgun (WGS) entry which is preliminary data.</text>
</comment>
<organism evidence="2 3">
    <name type="scientific">Lasiosphaeria hispida</name>
    <dbReference type="NCBI Taxonomy" id="260671"/>
    <lineage>
        <taxon>Eukaryota</taxon>
        <taxon>Fungi</taxon>
        <taxon>Dikarya</taxon>
        <taxon>Ascomycota</taxon>
        <taxon>Pezizomycotina</taxon>
        <taxon>Sordariomycetes</taxon>
        <taxon>Sordariomycetidae</taxon>
        <taxon>Sordariales</taxon>
        <taxon>Lasiosphaeriaceae</taxon>
        <taxon>Lasiosphaeria</taxon>
    </lineage>
</organism>
<dbReference type="Pfam" id="PF20246">
    <property type="entry name" value="DUF6601"/>
    <property type="match status" value="1"/>
</dbReference>
<keyword evidence="1" id="KW-0472">Membrane</keyword>
<dbReference type="Proteomes" id="UP001275084">
    <property type="component" value="Unassembled WGS sequence"/>
</dbReference>
<dbReference type="InterPro" id="IPR046536">
    <property type="entry name" value="DUF6601"/>
</dbReference>
<accession>A0AAJ0M843</accession>
<keyword evidence="1" id="KW-0812">Transmembrane</keyword>
<evidence type="ECO:0000313" key="2">
    <source>
        <dbReference type="EMBL" id="KAK3341438.1"/>
    </source>
</evidence>
<evidence type="ECO:0000256" key="1">
    <source>
        <dbReference type="SAM" id="Phobius"/>
    </source>
</evidence>
<keyword evidence="3" id="KW-1185">Reference proteome</keyword>
<dbReference type="PANTHER" id="PTHR34414">
    <property type="entry name" value="HET DOMAIN-CONTAINING PROTEIN-RELATED"/>
    <property type="match status" value="1"/>
</dbReference>
<dbReference type="EMBL" id="JAUIQD010000008">
    <property type="protein sequence ID" value="KAK3341438.1"/>
    <property type="molecule type" value="Genomic_DNA"/>
</dbReference>
<sequence length="314" mass="36475">MRKHCSSPHCEELVRDGLGLLAIRQGIDNKPAFWRERLTGELKTAVLDDLYRHLWFFATKDGTHVDPLHVHAIKRRAVVVAEHPRLHLVWDSGIIYLKPIPDFLLSRTVWQKYLCANTSDELHNQEITYLREAALGFLRSYALLIRHESDFIIAKQANLIRETITFLKFQKFIKPFRHLSDADVAKRYHYGQLRLNYLNYAIRFLRPASMGRVLPWTYQNRFWQTTQYLQHFGAPLAFAFVIMSLILSAMQVVLAALGEHVWETFSRVSWGFSVAVIIFAACPISLGMLYILGVLLHQGQYSVRQKSRQKLVDP</sequence>